<protein>
    <recommendedName>
        <fullName evidence="3">Transcriptional regulator, AbiEi antitoxin, Type IV TA system</fullName>
    </recommendedName>
</protein>
<evidence type="ECO:0008006" key="3">
    <source>
        <dbReference type="Google" id="ProtNLM"/>
    </source>
</evidence>
<name>A0ABW7XL79_9MICO</name>
<gene>
    <name evidence="1" type="ORF">ACH47X_14265</name>
</gene>
<dbReference type="RefSeq" id="WP_397405251.1">
    <property type="nucleotide sequence ID" value="NZ_JBIRYI010000008.1"/>
</dbReference>
<evidence type="ECO:0000313" key="1">
    <source>
        <dbReference type="EMBL" id="MFI2488076.1"/>
    </source>
</evidence>
<proteinExistence type="predicted"/>
<comment type="caution">
    <text evidence="1">The sequence shown here is derived from an EMBL/GenBank/DDBJ whole genome shotgun (WGS) entry which is preliminary data.</text>
</comment>
<dbReference type="EMBL" id="JBIRYI010000008">
    <property type="protein sequence ID" value="MFI2488076.1"/>
    <property type="molecule type" value="Genomic_DNA"/>
</dbReference>
<sequence length="192" mass="20969">MTPTTPFLIRPGSTADDTPTRRAVERLAAAGEYEKIAPGAYVPTGSVDDTVAAWLALATRRPDVTICLMSAAALHDLTDEIPRTSHLALPRPARALKTEFAPITWHFFAKSTFDIGRDPYPLPGGQSIGLYSAERTIIDLFRLRHTHGEDLAVAALKTWLGRRTSRPGSLLAMAGSFPTARPEIRRVLEVLL</sequence>
<keyword evidence="2" id="KW-1185">Reference proteome</keyword>
<dbReference type="Proteomes" id="UP001611580">
    <property type="component" value="Unassembled WGS sequence"/>
</dbReference>
<evidence type="ECO:0000313" key="2">
    <source>
        <dbReference type="Proteomes" id="UP001611580"/>
    </source>
</evidence>
<accession>A0ABW7XL79</accession>
<organism evidence="1 2">
    <name type="scientific">Promicromonospora kroppenstedtii</name>
    <dbReference type="NCBI Taxonomy" id="440482"/>
    <lineage>
        <taxon>Bacteria</taxon>
        <taxon>Bacillati</taxon>
        <taxon>Actinomycetota</taxon>
        <taxon>Actinomycetes</taxon>
        <taxon>Micrococcales</taxon>
        <taxon>Promicromonosporaceae</taxon>
        <taxon>Promicromonospora</taxon>
    </lineage>
</organism>
<reference evidence="1 2" key="1">
    <citation type="submission" date="2024-10" db="EMBL/GenBank/DDBJ databases">
        <title>The Natural Products Discovery Center: Release of the First 8490 Sequenced Strains for Exploring Actinobacteria Biosynthetic Diversity.</title>
        <authorList>
            <person name="Kalkreuter E."/>
            <person name="Kautsar S.A."/>
            <person name="Yang D."/>
            <person name="Bader C.D."/>
            <person name="Teijaro C.N."/>
            <person name="Fluegel L."/>
            <person name="Davis C.M."/>
            <person name="Simpson J.R."/>
            <person name="Lauterbach L."/>
            <person name="Steele A.D."/>
            <person name="Gui C."/>
            <person name="Meng S."/>
            <person name="Li G."/>
            <person name="Viehrig K."/>
            <person name="Ye F."/>
            <person name="Su P."/>
            <person name="Kiefer A.F."/>
            <person name="Nichols A."/>
            <person name="Cepeda A.J."/>
            <person name="Yan W."/>
            <person name="Fan B."/>
            <person name="Jiang Y."/>
            <person name="Adhikari A."/>
            <person name="Zheng C.-J."/>
            <person name="Schuster L."/>
            <person name="Cowan T.M."/>
            <person name="Smanski M.J."/>
            <person name="Chevrette M.G."/>
            <person name="De Carvalho L.P.S."/>
            <person name="Shen B."/>
        </authorList>
    </citation>
    <scope>NUCLEOTIDE SEQUENCE [LARGE SCALE GENOMIC DNA]</scope>
    <source>
        <strain evidence="1 2">NPDC019481</strain>
    </source>
</reference>